<keyword evidence="2 3" id="KW-0732">Signal</keyword>
<evidence type="ECO:0000259" key="4">
    <source>
        <dbReference type="PROSITE" id="PS51677"/>
    </source>
</evidence>
<dbReference type="SUPFAM" id="SSF88713">
    <property type="entry name" value="Glycoside hydrolase/deacetylase"/>
    <property type="match status" value="1"/>
</dbReference>
<evidence type="ECO:0000313" key="5">
    <source>
        <dbReference type="EMBL" id="SHM16191.1"/>
    </source>
</evidence>
<dbReference type="InterPro" id="IPR011330">
    <property type="entry name" value="Glyco_hydro/deAcase_b/a-brl"/>
</dbReference>
<name>A0A1M7GJ14_9FIRM</name>
<sequence length="393" mass="44552">MVKCRKYLAVAILLLITINFATSSKAYSEELDKAQFIVPLLYHHIVPDGIPTHKNPAVISLSEFEAQMKFLYENGYYTVSLKELEDFLSGSGNIPRKAVMIAFDDGYESNYSLAFPVLKKYGFKAVIFLIGRDMLEKSSGSIPHLSDIQITEMAESGLIEFGSHTFNAHYYLEGRPIATVMHEEELKKDFEKMKEIFETKGLTEPSAISYPYGKYNEKVLKVAEEFYKFGFTTERGIINKDSHRYRLCRNVVLPGTDVEKFRKLLNAWEYNSPGVIFKIGSKTAQVKDRIASLTAPPMLVNGRALVPVRTAGEALGLELKWDSERHVLVLSREREKVLIRLNSPYAVKSHGEMVNMGAKPLLRGKVLLVPANLFRELGFNVMWDSKAKTIEIF</sequence>
<dbReference type="Gene3D" id="3.30.457.10">
    <property type="entry name" value="Copper amine oxidase-like, N-terminal domain"/>
    <property type="match status" value="1"/>
</dbReference>
<feature type="signal peptide" evidence="3">
    <location>
        <begin position="1"/>
        <end position="21"/>
    </location>
</feature>
<evidence type="ECO:0000256" key="1">
    <source>
        <dbReference type="ARBA" id="ARBA00004613"/>
    </source>
</evidence>
<dbReference type="GO" id="GO:0016810">
    <property type="term" value="F:hydrolase activity, acting on carbon-nitrogen (but not peptide) bonds"/>
    <property type="evidence" value="ECO:0007669"/>
    <property type="project" value="InterPro"/>
</dbReference>
<organism evidence="5 6">
    <name type="scientific">Caldanaerovirga acetigignens</name>
    <dbReference type="NCBI Taxonomy" id="447595"/>
    <lineage>
        <taxon>Bacteria</taxon>
        <taxon>Bacillati</taxon>
        <taxon>Bacillota</taxon>
        <taxon>Clostridia</taxon>
        <taxon>Thermosediminibacterales</taxon>
        <taxon>Thermosediminibacteraceae</taxon>
        <taxon>Caldanaerovirga</taxon>
    </lineage>
</organism>
<dbReference type="Pfam" id="PF01522">
    <property type="entry name" value="Polysacc_deac_1"/>
    <property type="match status" value="1"/>
</dbReference>
<dbReference type="AlphaFoldDB" id="A0A1M7GJ14"/>
<dbReference type="PANTHER" id="PTHR34216">
    <property type="match status" value="1"/>
</dbReference>
<dbReference type="OrthoDB" id="9778320at2"/>
<evidence type="ECO:0000313" key="6">
    <source>
        <dbReference type="Proteomes" id="UP000184375"/>
    </source>
</evidence>
<protein>
    <submittedName>
        <fullName evidence="5">Copper amine oxidase N-terminal domain-containing protein</fullName>
    </submittedName>
</protein>
<dbReference type="Proteomes" id="UP000184375">
    <property type="component" value="Unassembled WGS sequence"/>
</dbReference>
<keyword evidence="6" id="KW-1185">Reference proteome</keyword>
<dbReference type="InterPro" id="IPR002509">
    <property type="entry name" value="NODB_dom"/>
</dbReference>
<dbReference type="SUPFAM" id="SSF55383">
    <property type="entry name" value="Copper amine oxidase, domain N"/>
    <property type="match status" value="2"/>
</dbReference>
<dbReference type="EMBL" id="FRCR01000002">
    <property type="protein sequence ID" value="SHM16191.1"/>
    <property type="molecule type" value="Genomic_DNA"/>
</dbReference>
<comment type="subcellular location">
    <subcellularLocation>
        <location evidence="1">Secreted</location>
    </subcellularLocation>
</comment>
<dbReference type="STRING" id="447595.SAMN05660826_00351"/>
<dbReference type="InterPro" id="IPR051398">
    <property type="entry name" value="Polysacch_Deacetylase"/>
</dbReference>
<dbReference type="Pfam" id="PF07833">
    <property type="entry name" value="Cu_amine_oxidN1"/>
    <property type="match status" value="1"/>
</dbReference>
<feature type="domain" description="NodB homology" evidence="4">
    <location>
        <begin position="97"/>
        <end position="393"/>
    </location>
</feature>
<proteinExistence type="predicted"/>
<dbReference type="InterPro" id="IPR012854">
    <property type="entry name" value="Cu_amine_oxidase-like_N"/>
</dbReference>
<dbReference type="PROSITE" id="PS51677">
    <property type="entry name" value="NODB"/>
    <property type="match status" value="1"/>
</dbReference>
<dbReference type="GO" id="GO:0005576">
    <property type="term" value="C:extracellular region"/>
    <property type="evidence" value="ECO:0007669"/>
    <property type="project" value="UniProtKB-SubCell"/>
</dbReference>
<evidence type="ECO:0000256" key="2">
    <source>
        <dbReference type="ARBA" id="ARBA00022729"/>
    </source>
</evidence>
<gene>
    <name evidence="5" type="ORF">SAMN05660826_00351</name>
</gene>
<dbReference type="PANTHER" id="PTHR34216:SF3">
    <property type="entry name" value="POLY-BETA-1,6-N-ACETYL-D-GLUCOSAMINE N-DEACETYLASE"/>
    <property type="match status" value="1"/>
</dbReference>
<dbReference type="InterPro" id="IPR036582">
    <property type="entry name" value="Mao_N_sf"/>
</dbReference>
<dbReference type="Gene3D" id="3.20.20.370">
    <property type="entry name" value="Glycoside hydrolase/deacetylase"/>
    <property type="match status" value="1"/>
</dbReference>
<reference evidence="6" key="1">
    <citation type="submission" date="2016-11" db="EMBL/GenBank/DDBJ databases">
        <authorList>
            <person name="Varghese N."/>
            <person name="Submissions S."/>
        </authorList>
    </citation>
    <scope>NUCLEOTIDE SEQUENCE [LARGE SCALE GENOMIC DNA]</scope>
    <source>
        <strain evidence="6">DSM 18802</strain>
    </source>
</reference>
<accession>A0A1M7GJ14</accession>
<dbReference type="GO" id="GO:0005975">
    <property type="term" value="P:carbohydrate metabolic process"/>
    <property type="evidence" value="ECO:0007669"/>
    <property type="project" value="InterPro"/>
</dbReference>
<dbReference type="RefSeq" id="WP_073253765.1">
    <property type="nucleotide sequence ID" value="NZ_FRCR01000002.1"/>
</dbReference>
<evidence type="ECO:0000256" key="3">
    <source>
        <dbReference type="SAM" id="SignalP"/>
    </source>
</evidence>
<feature type="chain" id="PRO_5039035377" evidence="3">
    <location>
        <begin position="22"/>
        <end position="393"/>
    </location>
</feature>